<reference evidence="3" key="1">
    <citation type="submission" date="2016-10" db="EMBL/GenBank/DDBJ databases">
        <authorList>
            <person name="Varghese N."/>
            <person name="Submissions S."/>
        </authorList>
    </citation>
    <scope>NUCLEOTIDE SEQUENCE [LARGE SCALE GENOMIC DNA]</scope>
    <source>
        <strain evidence="3">DSM 25329</strain>
    </source>
</reference>
<dbReference type="InterPro" id="IPR058792">
    <property type="entry name" value="Beta-barrel_RND_2"/>
</dbReference>
<dbReference type="PANTHER" id="PTHR30469:SF15">
    <property type="entry name" value="HLYD FAMILY OF SECRETION PROTEINS"/>
    <property type="match status" value="1"/>
</dbReference>
<sequence>MVVTWRNKNATMTDVFLIRTLAASRRTNVAVLCAWLVFSCQQRPKPIRPIQGAITESVYASGVVKSEGQYQAFAAVSGVIDSVYVREGQRVSRGQTLLTIMSDQQKLASERARLAAEYASLPANEGRLQEMRRNVELAIEKFSNDSLLLARQQRLWQQKIGTLVQVEQRELQYNASAAARKSSQRQLADLRRQLALDSRQSRLTWRISRAQEEQFRVMSQVDGVVFDPLREKGESVAPQTALAILGGTVNYMLELQVDEYDISRIRGGAQVLVTMDSYQGQVLEAVVEQIHPIMNAQTRTFTVQARLKHPQPGLYPNLTLEANIVCAYKKNALLIPRSYMVDDSTLLRKNGDRIGVRPGLRDLEMVEILSGLSARDEIIQPEQ</sequence>
<organism evidence="2 3">
    <name type="scientific">Dyadobacter soli</name>
    <dbReference type="NCBI Taxonomy" id="659014"/>
    <lineage>
        <taxon>Bacteria</taxon>
        <taxon>Pseudomonadati</taxon>
        <taxon>Bacteroidota</taxon>
        <taxon>Cytophagia</taxon>
        <taxon>Cytophagales</taxon>
        <taxon>Spirosomataceae</taxon>
        <taxon>Dyadobacter</taxon>
    </lineage>
</organism>
<dbReference type="Gene3D" id="2.40.30.170">
    <property type="match status" value="1"/>
</dbReference>
<dbReference type="Gene3D" id="2.40.50.100">
    <property type="match status" value="1"/>
</dbReference>
<dbReference type="EMBL" id="FNAN01000011">
    <property type="protein sequence ID" value="SDF56500.1"/>
    <property type="molecule type" value="Genomic_DNA"/>
</dbReference>
<dbReference type="Pfam" id="PF25954">
    <property type="entry name" value="Beta-barrel_RND_2"/>
    <property type="match status" value="1"/>
</dbReference>
<dbReference type="AlphaFoldDB" id="A0A1G7M5K6"/>
<dbReference type="Proteomes" id="UP000198748">
    <property type="component" value="Unassembled WGS sequence"/>
</dbReference>
<keyword evidence="3" id="KW-1185">Reference proteome</keyword>
<feature type="domain" description="CusB-like beta-barrel" evidence="1">
    <location>
        <begin position="253"/>
        <end position="324"/>
    </location>
</feature>
<evidence type="ECO:0000259" key="1">
    <source>
        <dbReference type="Pfam" id="PF25954"/>
    </source>
</evidence>
<dbReference type="PANTHER" id="PTHR30469">
    <property type="entry name" value="MULTIDRUG RESISTANCE PROTEIN MDTA"/>
    <property type="match status" value="1"/>
</dbReference>
<name>A0A1G7M5K6_9BACT</name>
<proteinExistence type="predicted"/>
<gene>
    <name evidence="2" type="ORF">SAMN04487996_111156</name>
</gene>
<dbReference type="STRING" id="659014.SAMN04487996_111156"/>
<accession>A0A1G7M5K6</accession>
<protein>
    <submittedName>
        <fullName evidence="2">Barrel-sandwich domain of CusB or HlyD membrane-fusion</fullName>
    </submittedName>
</protein>
<evidence type="ECO:0000313" key="2">
    <source>
        <dbReference type="EMBL" id="SDF56500.1"/>
    </source>
</evidence>
<evidence type="ECO:0000313" key="3">
    <source>
        <dbReference type="Proteomes" id="UP000198748"/>
    </source>
</evidence>
<dbReference type="GO" id="GO:0015562">
    <property type="term" value="F:efflux transmembrane transporter activity"/>
    <property type="evidence" value="ECO:0007669"/>
    <property type="project" value="TreeGrafter"/>
</dbReference>
<dbReference type="SUPFAM" id="SSF111369">
    <property type="entry name" value="HlyD-like secretion proteins"/>
    <property type="match status" value="1"/>
</dbReference>
<dbReference type="GO" id="GO:1990281">
    <property type="term" value="C:efflux pump complex"/>
    <property type="evidence" value="ECO:0007669"/>
    <property type="project" value="TreeGrafter"/>
</dbReference>